<dbReference type="InterPro" id="IPR003141">
    <property type="entry name" value="Pol/His_phosphatase_N"/>
</dbReference>
<dbReference type="Pfam" id="PF02811">
    <property type="entry name" value="PHP"/>
    <property type="match status" value="1"/>
</dbReference>
<evidence type="ECO:0000256" key="2">
    <source>
        <dbReference type="ARBA" id="ARBA00007391"/>
    </source>
</evidence>
<evidence type="ECO:0000256" key="1">
    <source>
        <dbReference type="ARBA" id="ARBA00004496"/>
    </source>
</evidence>
<dbReference type="InterPro" id="IPR011708">
    <property type="entry name" value="DNA_pol3_alpha_NTPase_dom"/>
</dbReference>
<dbReference type="PANTHER" id="PTHR32294">
    <property type="entry name" value="DNA POLYMERASE III SUBUNIT ALPHA"/>
    <property type="match status" value="1"/>
</dbReference>
<dbReference type="InterPro" id="IPR012340">
    <property type="entry name" value="NA-bd_OB-fold"/>
</dbReference>
<dbReference type="CDD" id="cd07434">
    <property type="entry name" value="PHP_PolIIIA_DnaE2"/>
    <property type="match status" value="1"/>
</dbReference>
<dbReference type="InterPro" id="IPR029460">
    <property type="entry name" value="DNAPol_HHH"/>
</dbReference>
<comment type="caution">
    <text evidence="15">The sequence shown here is derived from an EMBL/GenBank/DDBJ whole genome shotgun (WGS) entry which is preliminary data.</text>
</comment>
<dbReference type="GO" id="GO:0003676">
    <property type="term" value="F:nucleic acid binding"/>
    <property type="evidence" value="ECO:0007669"/>
    <property type="project" value="InterPro"/>
</dbReference>
<dbReference type="Gene3D" id="3.20.20.140">
    <property type="entry name" value="Metal-dependent hydrolases"/>
    <property type="match status" value="1"/>
</dbReference>
<dbReference type="GO" id="GO:0006260">
    <property type="term" value="P:DNA replication"/>
    <property type="evidence" value="ECO:0007669"/>
    <property type="project" value="UniProtKB-KW"/>
</dbReference>
<comment type="subcellular location">
    <subcellularLocation>
        <location evidence="1 13">Cytoplasm</location>
    </subcellularLocation>
</comment>
<keyword evidence="8 13" id="KW-0235">DNA replication</keyword>
<dbReference type="HAMAP" id="MF_01902">
    <property type="entry name" value="DNApol_error_prone"/>
    <property type="match status" value="1"/>
</dbReference>
<evidence type="ECO:0000313" key="15">
    <source>
        <dbReference type="EMBL" id="MCC4309061.1"/>
    </source>
</evidence>
<keyword evidence="7 13" id="KW-0548">Nucleotidyltransferase</keyword>
<dbReference type="Pfam" id="PF14579">
    <property type="entry name" value="HHH_6"/>
    <property type="match status" value="1"/>
</dbReference>
<proteinExistence type="inferred from homology"/>
<dbReference type="GO" id="GO:0008408">
    <property type="term" value="F:3'-5' exonuclease activity"/>
    <property type="evidence" value="ECO:0007669"/>
    <property type="project" value="InterPro"/>
</dbReference>
<dbReference type="InterPro" id="IPR004805">
    <property type="entry name" value="DnaE2/DnaE/PolC"/>
</dbReference>
<dbReference type="PANTHER" id="PTHR32294:SF4">
    <property type="entry name" value="ERROR-PRONE DNA POLYMERASE"/>
    <property type="match status" value="1"/>
</dbReference>
<dbReference type="InterPro" id="IPR023073">
    <property type="entry name" value="DnaE2"/>
</dbReference>
<dbReference type="Pfam" id="PF17657">
    <property type="entry name" value="DNA_pol3_finger"/>
    <property type="match status" value="1"/>
</dbReference>
<dbReference type="EMBL" id="JAJGNA010000011">
    <property type="protein sequence ID" value="MCC4309061.1"/>
    <property type="molecule type" value="Genomic_DNA"/>
</dbReference>
<dbReference type="CDD" id="cd04485">
    <property type="entry name" value="DnaE_OBF"/>
    <property type="match status" value="1"/>
</dbReference>
<evidence type="ECO:0000256" key="5">
    <source>
        <dbReference type="ARBA" id="ARBA00022490"/>
    </source>
</evidence>
<evidence type="ECO:0000256" key="8">
    <source>
        <dbReference type="ARBA" id="ARBA00022705"/>
    </source>
</evidence>
<keyword evidence="6 13" id="KW-0808">Transferase</keyword>
<evidence type="ECO:0000256" key="4">
    <source>
        <dbReference type="ARBA" id="ARBA00017273"/>
    </source>
</evidence>
<comment type="catalytic activity">
    <reaction evidence="12 13">
        <text>DNA(n) + a 2'-deoxyribonucleoside 5'-triphosphate = DNA(n+1) + diphosphate</text>
        <dbReference type="Rhea" id="RHEA:22508"/>
        <dbReference type="Rhea" id="RHEA-COMP:17339"/>
        <dbReference type="Rhea" id="RHEA-COMP:17340"/>
        <dbReference type="ChEBI" id="CHEBI:33019"/>
        <dbReference type="ChEBI" id="CHEBI:61560"/>
        <dbReference type="ChEBI" id="CHEBI:173112"/>
        <dbReference type="EC" id="2.7.7.7"/>
    </reaction>
</comment>
<evidence type="ECO:0000256" key="11">
    <source>
        <dbReference type="ARBA" id="ARBA00023204"/>
    </source>
</evidence>
<dbReference type="SUPFAM" id="SSF89550">
    <property type="entry name" value="PHP domain-like"/>
    <property type="match status" value="1"/>
</dbReference>
<dbReference type="NCBIfam" id="TIGR00594">
    <property type="entry name" value="polc"/>
    <property type="match status" value="1"/>
</dbReference>
<dbReference type="Proteomes" id="UP001108027">
    <property type="component" value="Unassembled WGS sequence"/>
</dbReference>
<protein>
    <recommendedName>
        <fullName evidence="4 13">Error-prone DNA polymerase</fullName>
        <ecNumber evidence="3 13">2.7.7.7</ecNumber>
    </recommendedName>
</protein>
<organism evidence="15 16">
    <name type="scientific">Alloalcanivorax marinus</name>
    <dbReference type="NCBI Taxonomy" id="1177169"/>
    <lineage>
        <taxon>Bacteria</taxon>
        <taxon>Pseudomonadati</taxon>
        <taxon>Pseudomonadota</taxon>
        <taxon>Gammaproteobacteria</taxon>
        <taxon>Oceanospirillales</taxon>
        <taxon>Alcanivoracaceae</taxon>
        <taxon>Alloalcanivorax</taxon>
    </lineage>
</organism>
<name>A0A9Q3YNT2_9GAMM</name>
<evidence type="ECO:0000256" key="7">
    <source>
        <dbReference type="ARBA" id="ARBA00022695"/>
    </source>
</evidence>
<keyword evidence="5 13" id="KW-0963">Cytoplasm</keyword>
<evidence type="ECO:0000256" key="13">
    <source>
        <dbReference type="HAMAP-Rule" id="MF_01902"/>
    </source>
</evidence>
<evidence type="ECO:0000259" key="14">
    <source>
        <dbReference type="SMART" id="SM00481"/>
    </source>
</evidence>
<comment type="function">
    <text evidence="13">DNA polymerase involved in damage-induced mutagenesis and translesion synthesis (TLS). It is not the major replicative DNA polymerase.</text>
</comment>
<dbReference type="AlphaFoldDB" id="A0A9Q3YNT2"/>
<dbReference type="SMART" id="SM00481">
    <property type="entry name" value="POLIIIAc"/>
    <property type="match status" value="1"/>
</dbReference>
<keyword evidence="10 13" id="KW-0239">DNA-directed DNA polymerase</keyword>
<evidence type="ECO:0000256" key="6">
    <source>
        <dbReference type="ARBA" id="ARBA00022679"/>
    </source>
</evidence>
<dbReference type="Pfam" id="PF01336">
    <property type="entry name" value="tRNA_anti-codon"/>
    <property type="match status" value="1"/>
</dbReference>
<dbReference type="GO" id="GO:0005737">
    <property type="term" value="C:cytoplasm"/>
    <property type="evidence" value="ECO:0007669"/>
    <property type="project" value="UniProtKB-SubCell"/>
</dbReference>
<evidence type="ECO:0000256" key="12">
    <source>
        <dbReference type="ARBA" id="ARBA00049244"/>
    </source>
</evidence>
<dbReference type="Gene3D" id="2.40.50.140">
    <property type="entry name" value="Nucleic acid-binding proteins"/>
    <property type="match status" value="1"/>
</dbReference>
<keyword evidence="11 13" id="KW-0234">DNA repair</keyword>
<feature type="domain" description="Polymerase/histidinol phosphatase N-terminal" evidence="14">
    <location>
        <begin position="11"/>
        <end position="89"/>
    </location>
</feature>
<evidence type="ECO:0000313" key="16">
    <source>
        <dbReference type="Proteomes" id="UP001108027"/>
    </source>
</evidence>
<dbReference type="InterPro" id="IPR004013">
    <property type="entry name" value="PHP_dom"/>
</dbReference>
<dbReference type="InterPro" id="IPR040982">
    <property type="entry name" value="DNA_pol3_finger"/>
</dbReference>
<dbReference type="EC" id="2.7.7.7" evidence="3 13"/>
<keyword evidence="9 13" id="KW-0227">DNA damage</keyword>
<dbReference type="InterPro" id="IPR004365">
    <property type="entry name" value="NA-bd_OB_tRNA"/>
</dbReference>
<evidence type="ECO:0000256" key="3">
    <source>
        <dbReference type="ARBA" id="ARBA00012417"/>
    </source>
</evidence>
<dbReference type="NCBIfam" id="NF004225">
    <property type="entry name" value="PRK05672.1"/>
    <property type="match status" value="1"/>
</dbReference>
<sequence length="1054" mass="119166">MVAGVLLMSFAELHCTSAFTFLTGASHPEELVARAHGLGYRALAITDDGSLAGVARAWQAWKDLETAYKNDGKTLNFKLIVGSHFRLDQERGELRLVLLARDRQAYGEIATLITRGRRRAPKGHYQLHWRDLARIERHALCLWLPAGDERDEAHAALLREHFGERLWLACELLQEGNDALRYRALHDLARRHGLAMTASNDVHYHVPERQRLQEVFTALRLNTTVQRLGDRRFRNDQRHLRAPARLAEIYPPALLEEAAWIADQCQFGMDEIRYQYPEEVVPPGQDADQYLAALAHQGAEARYPEGVPDSVRALIDKELGLIRQLGYAHYFLTVHDIVAFARGQGILCQGRGSAANSAVCYCLGVTEVDPGRSQLLFERFISQERDEPPDIDVDFEHERREEVMQYLYRKYGRDRAALAATVIRYRTRSAVRDVGRALGVDQDVVERLSGNLAWWDRPDSLVERFRELGLGGSTLGRHYRELVQEMVGFPRHLSQHVGGFVITRDPVHTLVPVENAAMPDRTLIQWDKDDLESLGLMKVDVLALGMLTAIRKTLDQVGRYRGRPLAMQDIPAGDEATYEMLCQGDSVGVFQVESRAQMNMLPRLRPRAFYDLVVEVAIVRPGPIQGDMVHPYLRRRDGLEEEDYPDEKVKGVLERTYGVPIFQEQVIQLVMVAAGFSGGEADRLRRAMARWGKSGELMQFEHKVIEGMRANGYSGDYARRLFEQMKGFGGYGFPESHAASFALLVYVSAWLKRHHTSAFFCGLLNSLPMGFYSPSQLLQDARRHGIETRPPDVRHSHWDHTLEDTHREKLGVQPALRLGLRQIKGFNEDAAGRLVAARDQAPFRGVRDLCERAALGSREREALVAGNALRGLSGHRHQAHWDVQGLEARRPLLGGQGEGDAVHDDHDGVYLDAPSEHTSLIEDYRHLGLTLGRHPMALVRHLPRFKRCYRARDLKRARPGQLVRVAGLVTNRQRPGSAKGTLFMTLEDETGNTNVVVWTSIQERYRQTLLKSPLVIVTGTVEISPERIVHLMAGQLADARDALDELVVRSRDFK</sequence>
<gene>
    <name evidence="13" type="primary">dnaE2</name>
    <name evidence="15" type="ORF">LL252_10810</name>
</gene>
<evidence type="ECO:0000256" key="10">
    <source>
        <dbReference type="ARBA" id="ARBA00022932"/>
    </source>
</evidence>
<keyword evidence="16" id="KW-1185">Reference proteome</keyword>
<dbReference type="Pfam" id="PF07733">
    <property type="entry name" value="DNA_pol3_alpha"/>
    <property type="match status" value="1"/>
</dbReference>
<dbReference type="GO" id="GO:0003887">
    <property type="term" value="F:DNA-directed DNA polymerase activity"/>
    <property type="evidence" value="ECO:0007669"/>
    <property type="project" value="UniProtKB-UniRule"/>
</dbReference>
<dbReference type="Gene3D" id="1.10.150.870">
    <property type="match status" value="1"/>
</dbReference>
<dbReference type="GO" id="GO:0006281">
    <property type="term" value="P:DNA repair"/>
    <property type="evidence" value="ECO:0007669"/>
    <property type="project" value="UniProtKB-UniRule"/>
</dbReference>
<dbReference type="InterPro" id="IPR016195">
    <property type="entry name" value="Pol/histidinol_Pase-like"/>
</dbReference>
<comment type="similarity">
    <text evidence="2 13">Belongs to the DNA polymerase type-C family. DnaE2 subfamily.</text>
</comment>
<reference evidence="15" key="1">
    <citation type="submission" date="2021-10" db="EMBL/GenBank/DDBJ databases">
        <title>The diversity and Nitrogen Metabolism of Culturable Nitrate-Utilizing Bacteria Within the Oxygen Minimum Zone of the Changjiang (Yangtze River)Estuary.</title>
        <authorList>
            <person name="Zhang D."/>
            <person name="Zheng J."/>
            <person name="Liu S."/>
            <person name="He W."/>
        </authorList>
    </citation>
    <scope>NUCLEOTIDE SEQUENCE</scope>
    <source>
        <strain evidence="15">FXH-223</strain>
    </source>
</reference>
<accession>A0A9Q3YNT2</accession>
<evidence type="ECO:0000256" key="9">
    <source>
        <dbReference type="ARBA" id="ARBA00022763"/>
    </source>
</evidence>